<organism evidence="2 3">
    <name type="scientific">Aerococcus urinaeequi</name>
    <dbReference type="NCBI Taxonomy" id="51665"/>
    <lineage>
        <taxon>Bacteria</taxon>
        <taxon>Bacillati</taxon>
        <taxon>Bacillota</taxon>
        <taxon>Bacilli</taxon>
        <taxon>Lactobacillales</taxon>
        <taxon>Aerococcaceae</taxon>
        <taxon>Aerococcus</taxon>
    </lineage>
</organism>
<dbReference type="AlphaFoldDB" id="A0AAF0BJH2"/>
<dbReference type="GO" id="GO:0016740">
    <property type="term" value="F:transferase activity"/>
    <property type="evidence" value="ECO:0007669"/>
    <property type="project" value="UniProtKB-KW"/>
</dbReference>
<gene>
    <name evidence="2" type="ORF">PML80_06720</name>
</gene>
<sequence>MMVVSLYGKIKNSEKIKIKNLKKAVEVARNDDIILLKWSSNEETWNNFGDALNPWLFNKITGKRPVNANSIINFSNRIVYSGIGSILDNNKSKNLIVWGSGFKKESSIFKEIPLEIRAVRGPLSRNNILKQGIRCPEIYGDPALLLPNYFKPDVNKTYKLGLIAHYVDKGNKNYKNLISELNDDVLLIDIQNPVEQVITEINMCEKIASSSLHGMIVADAYGIPSIQLKFSDNIVGGDFKFKDYMLSVKREYRHPIIVNEKTTLNVLQNSFYNYDFDISLDKLLEVCPFV</sequence>
<dbReference type="EMBL" id="CP116590">
    <property type="protein sequence ID" value="WCG37216.1"/>
    <property type="molecule type" value="Genomic_DNA"/>
</dbReference>
<keyword evidence="2" id="KW-0808">Transferase</keyword>
<dbReference type="Pfam" id="PF04230">
    <property type="entry name" value="PS_pyruv_trans"/>
    <property type="match status" value="1"/>
</dbReference>
<evidence type="ECO:0000259" key="1">
    <source>
        <dbReference type="Pfam" id="PF04230"/>
    </source>
</evidence>
<protein>
    <submittedName>
        <fullName evidence="2">Polysaccharide pyruvyl transferase family protein</fullName>
    </submittedName>
</protein>
<name>A0AAF0BJH2_9LACT</name>
<feature type="domain" description="Polysaccharide pyruvyl transferase" evidence="1">
    <location>
        <begin position="69"/>
        <end position="226"/>
    </location>
</feature>
<dbReference type="Proteomes" id="UP001179483">
    <property type="component" value="Chromosome"/>
</dbReference>
<dbReference type="RefSeq" id="WP_271735494.1">
    <property type="nucleotide sequence ID" value="NZ_CP116590.1"/>
</dbReference>
<evidence type="ECO:0000313" key="3">
    <source>
        <dbReference type="Proteomes" id="UP001179483"/>
    </source>
</evidence>
<evidence type="ECO:0000313" key="2">
    <source>
        <dbReference type="EMBL" id="WCG37216.1"/>
    </source>
</evidence>
<accession>A0AAF0BJH2</accession>
<reference evidence="2" key="1">
    <citation type="submission" date="2023-01" db="EMBL/GenBank/DDBJ databases">
        <title>Oxazolidinone resistance genes in florfenicol resistant enterococci from beef cattle and veal calves at slaughter.</title>
        <authorList>
            <person name="Biggel M."/>
        </authorList>
    </citation>
    <scope>NUCLEOTIDE SEQUENCE</scope>
    <source>
        <strain evidence="2">K79-1</strain>
    </source>
</reference>
<dbReference type="InterPro" id="IPR007345">
    <property type="entry name" value="Polysacch_pyruvyl_Trfase"/>
</dbReference>
<proteinExistence type="predicted"/>